<accession>A0A0U5AVK0</accession>
<dbReference type="InterPro" id="IPR049730">
    <property type="entry name" value="SNF2/RAD54-like_C"/>
</dbReference>
<dbReference type="GO" id="GO:0005524">
    <property type="term" value="F:ATP binding"/>
    <property type="evidence" value="ECO:0007669"/>
    <property type="project" value="InterPro"/>
</dbReference>
<dbReference type="PANTHER" id="PTHR45629:SF7">
    <property type="entry name" value="DNA EXCISION REPAIR PROTEIN ERCC-6-RELATED"/>
    <property type="match status" value="1"/>
</dbReference>
<dbReference type="InterPro" id="IPR001650">
    <property type="entry name" value="Helicase_C-like"/>
</dbReference>
<organism evidence="2 3">
    <name type="scientific">Aneurinibacillus soli</name>
    <dbReference type="NCBI Taxonomy" id="1500254"/>
    <lineage>
        <taxon>Bacteria</taxon>
        <taxon>Bacillati</taxon>
        <taxon>Bacillota</taxon>
        <taxon>Bacilli</taxon>
        <taxon>Bacillales</taxon>
        <taxon>Paenibacillaceae</taxon>
        <taxon>Aneurinibacillus group</taxon>
        <taxon>Aneurinibacillus</taxon>
    </lineage>
</organism>
<dbReference type="InterPro" id="IPR050496">
    <property type="entry name" value="SNF2_RAD54_helicase_repair"/>
</dbReference>
<dbReference type="RefSeq" id="WP_096465378.1">
    <property type="nucleotide sequence ID" value="NZ_AP017312.1"/>
</dbReference>
<keyword evidence="3" id="KW-1185">Reference proteome</keyword>
<dbReference type="Proteomes" id="UP000217696">
    <property type="component" value="Chromosome"/>
</dbReference>
<dbReference type="Pfam" id="PF00271">
    <property type="entry name" value="Helicase_C"/>
    <property type="match status" value="1"/>
</dbReference>
<dbReference type="Gene3D" id="3.40.50.300">
    <property type="entry name" value="P-loop containing nucleotide triphosphate hydrolases"/>
    <property type="match status" value="1"/>
</dbReference>
<dbReference type="SUPFAM" id="SSF52540">
    <property type="entry name" value="P-loop containing nucleoside triphosphate hydrolases"/>
    <property type="match status" value="2"/>
</dbReference>
<dbReference type="KEGG" id="asoc:CB4_01951"/>
<dbReference type="PROSITE" id="PS51192">
    <property type="entry name" value="HELICASE_ATP_BIND_1"/>
    <property type="match status" value="1"/>
</dbReference>
<dbReference type="PROSITE" id="PS51194">
    <property type="entry name" value="HELICASE_CTER"/>
    <property type="match status" value="1"/>
</dbReference>
<dbReference type="CDD" id="cd18793">
    <property type="entry name" value="SF2_C_SNF"/>
    <property type="match status" value="1"/>
</dbReference>
<dbReference type="InterPro" id="IPR000330">
    <property type="entry name" value="SNF2_N"/>
</dbReference>
<gene>
    <name evidence="2" type="primary">rapA_2</name>
    <name evidence="2" type="ORF">CB4_01951</name>
</gene>
<evidence type="ECO:0000313" key="2">
    <source>
        <dbReference type="EMBL" id="BAU27777.1"/>
    </source>
</evidence>
<dbReference type="AlphaFoldDB" id="A0A0U5AVK0"/>
<dbReference type="GO" id="GO:0016787">
    <property type="term" value="F:hydrolase activity"/>
    <property type="evidence" value="ECO:0007669"/>
    <property type="project" value="UniProtKB-KW"/>
</dbReference>
<evidence type="ECO:0000313" key="3">
    <source>
        <dbReference type="Proteomes" id="UP000217696"/>
    </source>
</evidence>
<name>A0A0U5AVK0_9BACL</name>
<protein>
    <submittedName>
        <fullName evidence="2">RNA polymerase-associated protein RapA</fullName>
    </submittedName>
</protein>
<dbReference type="OrthoDB" id="2762616at2"/>
<dbReference type="SMART" id="SM00487">
    <property type="entry name" value="DEXDc"/>
    <property type="match status" value="1"/>
</dbReference>
<proteinExistence type="predicted"/>
<dbReference type="EMBL" id="AP017312">
    <property type="protein sequence ID" value="BAU27777.1"/>
    <property type="molecule type" value="Genomic_DNA"/>
</dbReference>
<dbReference type="SMART" id="SM00490">
    <property type="entry name" value="HELICc"/>
    <property type="match status" value="1"/>
</dbReference>
<dbReference type="Pfam" id="PF00176">
    <property type="entry name" value="SNF2-rel_dom"/>
    <property type="match status" value="1"/>
</dbReference>
<dbReference type="InterPro" id="IPR038718">
    <property type="entry name" value="SNF2-like_sf"/>
</dbReference>
<sequence length="561" mass="64234">MWSWIEKIGSWFGKKKRENEQAEAIIEPSVWDEGEEAELPTLADTGHEPGAVVYKKRLPEVPGRRKARKKPVRVIDQKLLQLLEYRNDLAVESVDFPGDYSPKVPLRPHQIQLYNALLKRDGLLIADQEGVGKTPPILCSHEAKIQAGMIQCGLYITKASLLQDVYNQAQRFTHLRVLILKGTVEQRMSMYADFSSHRYDLVVMSYEQFRQDIDHVLHIHQENPFDVCYLDEAHKIKHAESQVGKVVHRLETRERYAITATPVINGADDLYNILKWLRWPVTSKVFYASAVVNMESLKEALRTNMIRRLKADVMHNLPPVIPYNLTVELTELQRELYEAVKKAMPGEVFEGFSFYHIPTPLAKYTRLSQIAESAEIVGGAEGTAGSGKLEIVEEIVEDIVLRGEKVVIFSHSRIFVEIMHEYFEKYNPAILHGEIKNRQQQVDKFMNDPTCWVMIGSESSSREGWTGTIANNVIFTSKPWSPAYVSQCVGRVWRFGAEVHENINVYSLIGEGTVDESLEKLLGEKQYVINQLIETGTNRSDMLRLLIEEEEKAHDSIRTSW</sequence>
<dbReference type="Gene3D" id="3.40.50.10810">
    <property type="entry name" value="Tandem AAA-ATPase domain"/>
    <property type="match status" value="1"/>
</dbReference>
<dbReference type="InterPro" id="IPR027417">
    <property type="entry name" value="P-loop_NTPase"/>
</dbReference>
<reference evidence="2 3" key="1">
    <citation type="submission" date="2015-12" db="EMBL/GenBank/DDBJ databases">
        <title>Genome sequence of Aneurinibacillus soli.</title>
        <authorList>
            <person name="Lee J.S."/>
            <person name="Lee K.C."/>
            <person name="Kim K.K."/>
            <person name="Lee B.W."/>
        </authorList>
    </citation>
    <scope>NUCLEOTIDE SEQUENCE [LARGE SCALE GENOMIC DNA]</scope>
    <source>
        <strain evidence="2 3">CB4</strain>
    </source>
</reference>
<dbReference type="PANTHER" id="PTHR45629">
    <property type="entry name" value="SNF2/RAD54 FAMILY MEMBER"/>
    <property type="match status" value="1"/>
</dbReference>
<keyword evidence="1" id="KW-0378">Hydrolase</keyword>
<dbReference type="InterPro" id="IPR014001">
    <property type="entry name" value="Helicase_ATP-bd"/>
</dbReference>
<evidence type="ECO:0000256" key="1">
    <source>
        <dbReference type="ARBA" id="ARBA00022801"/>
    </source>
</evidence>